<dbReference type="EMBL" id="VHLG01000002">
    <property type="protein sequence ID" value="TPW32356.1"/>
    <property type="molecule type" value="Genomic_DNA"/>
</dbReference>
<keyword evidence="1 6" id="KW-0963">Cytoplasm</keyword>
<dbReference type="InterPro" id="IPR003395">
    <property type="entry name" value="RecF/RecN/SMC_N"/>
</dbReference>
<keyword evidence="5 6" id="KW-0238">DNA-binding</keyword>
<evidence type="ECO:0000256" key="6">
    <source>
        <dbReference type="HAMAP-Rule" id="MF_00365"/>
    </source>
</evidence>
<evidence type="ECO:0000256" key="5">
    <source>
        <dbReference type="ARBA" id="ARBA00023125"/>
    </source>
</evidence>
<evidence type="ECO:0000256" key="3">
    <source>
        <dbReference type="ARBA" id="ARBA00022741"/>
    </source>
</evidence>
<dbReference type="PANTHER" id="PTHR32182:SF0">
    <property type="entry name" value="DNA REPLICATION AND REPAIR PROTEIN RECF"/>
    <property type="match status" value="1"/>
</dbReference>
<evidence type="ECO:0000256" key="1">
    <source>
        <dbReference type="ARBA" id="ARBA00022490"/>
    </source>
</evidence>
<protein>
    <recommendedName>
        <fullName evidence="6">DNA replication and repair protein RecF</fullName>
    </recommendedName>
</protein>
<feature type="domain" description="AAA+ ATPase" evidence="7">
    <location>
        <begin position="26"/>
        <end position="366"/>
    </location>
</feature>
<comment type="caution">
    <text evidence="8">The sequence shown here is derived from an EMBL/GenBank/DDBJ whole genome shotgun (WGS) entry which is preliminary data.</text>
</comment>
<keyword evidence="3 6" id="KW-0547">Nucleotide-binding</keyword>
<dbReference type="GO" id="GO:0006260">
    <property type="term" value="P:DNA replication"/>
    <property type="evidence" value="ECO:0007669"/>
    <property type="project" value="UniProtKB-UniRule"/>
</dbReference>
<dbReference type="GO" id="GO:0005737">
    <property type="term" value="C:cytoplasm"/>
    <property type="evidence" value="ECO:0007669"/>
    <property type="project" value="UniProtKB-SubCell"/>
</dbReference>
<dbReference type="Gene3D" id="3.40.50.300">
    <property type="entry name" value="P-loop containing nucleotide triphosphate hydrolases"/>
    <property type="match status" value="1"/>
</dbReference>
<dbReference type="NCBIfam" id="TIGR00611">
    <property type="entry name" value="recf"/>
    <property type="match status" value="1"/>
</dbReference>
<dbReference type="CDD" id="cd03242">
    <property type="entry name" value="ABC_RecF"/>
    <property type="match status" value="1"/>
</dbReference>
<comment type="subcellular location">
    <subcellularLocation>
        <location evidence="6">Cytoplasm</location>
    </subcellularLocation>
</comment>
<dbReference type="Proteomes" id="UP000318801">
    <property type="component" value="Unassembled WGS sequence"/>
</dbReference>
<dbReference type="InterPro" id="IPR003593">
    <property type="entry name" value="AAA+_ATPase"/>
</dbReference>
<dbReference type="InterPro" id="IPR042174">
    <property type="entry name" value="RecF_2"/>
</dbReference>
<comment type="similarity">
    <text evidence="6">Belongs to the RecF family.</text>
</comment>
<dbReference type="GO" id="GO:0003697">
    <property type="term" value="F:single-stranded DNA binding"/>
    <property type="evidence" value="ECO:0007669"/>
    <property type="project" value="UniProtKB-UniRule"/>
</dbReference>
<accession>A0A506UFL1</accession>
<dbReference type="InterPro" id="IPR001238">
    <property type="entry name" value="DNA-binding_RecF"/>
</dbReference>
<dbReference type="HAMAP" id="MF_00365">
    <property type="entry name" value="RecF"/>
    <property type="match status" value="1"/>
</dbReference>
<dbReference type="OrthoDB" id="9803889at2"/>
<evidence type="ECO:0000256" key="4">
    <source>
        <dbReference type="ARBA" id="ARBA00022840"/>
    </source>
</evidence>
<evidence type="ECO:0000259" key="7">
    <source>
        <dbReference type="SMART" id="SM00382"/>
    </source>
</evidence>
<dbReference type="GO" id="GO:0000731">
    <property type="term" value="P:DNA synthesis involved in DNA repair"/>
    <property type="evidence" value="ECO:0007669"/>
    <property type="project" value="TreeGrafter"/>
</dbReference>
<organism evidence="8 9">
    <name type="scientific">Martelella alba</name>
    <dbReference type="NCBI Taxonomy" id="2590451"/>
    <lineage>
        <taxon>Bacteria</taxon>
        <taxon>Pseudomonadati</taxon>
        <taxon>Pseudomonadota</taxon>
        <taxon>Alphaproteobacteria</taxon>
        <taxon>Hyphomicrobiales</taxon>
        <taxon>Aurantimonadaceae</taxon>
        <taxon>Martelella</taxon>
    </lineage>
</organism>
<keyword evidence="6" id="KW-0742">SOS response</keyword>
<dbReference type="AlphaFoldDB" id="A0A506UFL1"/>
<dbReference type="SMART" id="SM00382">
    <property type="entry name" value="AAA"/>
    <property type="match status" value="1"/>
</dbReference>
<dbReference type="RefSeq" id="WP_141147867.1">
    <property type="nucleotide sequence ID" value="NZ_VHLG01000002.1"/>
</dbReference>
<feature type="binding site" evidence="6">
    <location>
        <begin position="34"/>
        <end position="41"/>
    </location>
    <ligand>
        <name>ATP</name>
        <dbReference type="ChEBI" id="CHEBI:30616"/>
    </ligand>
</feature>
<dbReference type="Gene3D" id="1.20.1050.90">
    <property type="entry name" value="RecF/RecN/SMC, N-terminal domain"/>
    <property type="match status" value="1"/>
</dbReference>
<dbReference type="SUPFAM" id="SSF52540">
    <property type="entry name" value="P-loop containing nucleoside triphosphate hydrolases"/>
    <property type="match status" value="1"/>
</dbReference>
<sequence length="375" mass="40557">MSAEICLNSLKLTDFRNYRQAGLQFDGRHVVLTGNNGAGKTNLLEAVSLLSPGRGLRRAVYAQIARQGEQTGFSVFATLNGMAGDVAIGTGTDGVEGAARKLRINGAPATSTEALLEHLRVVWLTPAMDGLFTGQAADRRRFLDRMVLAIDPTHGRRVSDFEKAMRSRNRLLAEGRLDPAWLSGLENQMASLGIAMTLARRELLSLLASLVSDVETPFPAPRTGLSGFFADDMSGPAIDLEDRYIAMLEEGRRRDAAAGRTLEGPHRSDLVVYHAQKDIEAALGSTGEQKALLLGLVLAHARLTRRISGHPPIMLFDEVAAHLDSDRRAALFAMIDEIGGQAFMTGTDRALFEAIGDNGQFFHVSDGGVTQSEFQ</sequence>
<keyword evidence="9" id="KW-1185">Reference proteome</keyword>
<dbReference type="GO" id="GO:0005524">
    <property type="term" value="F:ATP binding"/>
    <property type="evidence" value="ECO:0007669"/>
    <property type="project" value="UniProtKB-UniRule"/>
</dbReference>
<proteinExistence type="inferred from homology"/>
<dbReference type="PANTHER" id="PTHR32182">
    <property type="entry name" value="DNA REPLICATION AND REPAIR PROTEIN RECF"/>
    <property type="match status" value="1"/>
</dbReference>
<keyword evidence="6" id="KW-0227">DNA damage</keyword>
<dbReference type="InterPro" id="IPR027417">
    <property type="entry name" value="P-loop_NTPase"/>
</dbReference>
<evidence type="ECO:0000313" key="9">
    <source>
        <dbReference type="Proteomes" id="UP000318801"/>
    </source>
</evidence>
<keyword evidence="4 6" id="KW-0067">ATP-binding</keyword>
<dbReference type="GO" id="GO:0006302">
    <property type="term" value="P:double-strand break repair"/>
    <property type="evidence" value="ECO:0007669"/>
    <property type="project" value="TreeGrafter"/>
</dbReference>
<reference evidence="8 9" key="1">
    <citation type="submission" date="2019-06" db="EMBL/GenBank/DDBJ databases">
        <authorList>
            <person name="Li M."/>
        </authorList>
    </citation>
    <scope>NUCLEOTIDE SEQUENCE [LARGE SCALE GENOMIC DNA]</scope>
    <source>
        <strain evidence="8 9">BGMRC2036</strain>
    </source>
</reference>
<dbReference type="GO" id="GO:0009432">
    <property type="term" value="P:SOS response"/>
    <property type="evidence" value="ECO:0007669"/>
    <property type="project" value="UniProtKB-UniRule"/>
</dbReference>
<keyword evidence="6" id="KW-0234">DNA repair</keyword>
<evidence type="ECO:0000256" key="2">
    <source>
        <dbReference type="ARBA" id="ARBA00022705"/>
    </source>
</evidence>
<comment type="function">
    <text evidence="6">The RecF protein is involved in DNA metabolism; it is required for DNA replication and normal SOS inducibility. RecF binds preferentially to single-stranded, linear DNA. It also seems to bind ATP.</text>
</comment>
<name>A0A506UFL1_9HYPH</name>
<keyword evidence="2 6" id="KW-0235">DNA replication</keyword>
<dbReference type="Pfam" id="PF02463">
    <property type="entry name" value="SMC_N"/>
    <property type="match status" value="1"/>
</dbReference>
<evidence type="ECO:0000313" key="8">
    <source>
        <dbReference type="EMBL" id="TPW32356.1"/>
    </source>
</evidence>
<gene>
    <name evidence="6 8" type="primary">recF</name>
    <name evidence="8" type="ORF">FJU08_04935</name>
</gene>